<dbReference type="EMBL" id="JAIWQS010000004">
    <property type="protein sequence ID" value="KAJ8768705.1"/>
    <property type="molecule type" value="Genomic_DNA"/>
</dbReference>
<dbReference type="Pfam" id="PF15925">
    <property type="entry name" value="SOSSC"/>
    <property type="match status" value="1"/>
</dbReference>
<comment type="caution">
    <text evidence="2">The sequence shown here is derived from an EMBL/GenBank/DDBJ whole genome shotgun (WGS) entry which is preliminary data.</text>
</comment>
<evidence type="ECO:0000313" key="2">
    <source>
        <dbReference type="EMBL" id="KAJ8768705.1"/>
    </source>
</evidence>
<proteinExistence type="predicted"/>
<evidence type="ECO:0000256" key="1">
    <source>
        <dbReference type="SAM" id="MobiDB-lite"/>
    </source>
</evidence>
<feature type="region of interest" description="Disordered" evidence="1">
    <location>
        <begin position="1"/>
        <end position="70"/>
    </location>
</feature>
<accession>A0AAV8TRW1</accession>
<dbReference type="InterPro" id="IPR031821">
    <property type="entry name" value="SOSSC"/>
</dbReference>
<dbReference type="GO" id="GO:0070876">
    <property type="term" value="C:SOSS complex"/>
    <property type="evidence" value="ECO:0007669"/>
    <property type="project" value="InterPro"/>
</dbReference>
<dbReference type="PANTHER" id="PTHR48205:SF1">
    <property type="entry name" value="OS01G0742766 PROTEIN"/>
    <property type="match status" value="1"/>
</dbReference>
<name>A0AAV8TRW1_9ROSI</name>
<organism evidence="2 3">
    <name type="scientific">Erythroxylum novogranatense</name>
    <dbReference type="NCBI Taxonomy" id="1862640"/>
    <lineage>
        <taxon>Eukaryota</taxon>
        <taxon>Viridiplantae</taxon>
        <taxon>Streptophyta</taxon>
        <taxon>Embryophyta</taxon>
        <taxon>Tracheophyta</taxon>
        <taxon>Spermatophyta</taxon>
        <taxon>Magnoliopsida</taxon>
        <taxon>eudicotyledons</taxon>
        <taxon>Gunneridae</taxon>
        <taxon>Pentapetalae</taxon>
        <taxon>rosids</taxon>
        <taxon>fabids</taxon>
        <taxon>Malpighiales</taxon>
        <taxon>Erythroxylaceae</taxon>
        <taxon>Erythroxylum</taxon>
    </lineage>
</organism>
<dbReference type="AlphaFoldDB" id="A0AAV8TRW1"/>
<dbReference type="GO" id="GO:0006281">
    <property type="term" value="P:DNA repair"/>
    <property type="evidence" value="ECO:0007669"/>
    <property type="project" value="InterPro"/>
</dbReference>
<evidence type="ECO:0000313" key="3">
    <source>
        <dbReference type="Proteomes" id="UP001159364"/>
    </source>
</evidence>
<gene>
    <name evidence="2" type="ORF">K2173_023609</name>
</gene>
<dbReference type="PANTHER" id="PTHR48205">
    <property type="entry name" value="OS01G0742766 PROTEIN"/>
    <property type="match status" value="1"/>
</dbReference>
<sequence>MIFNSNTAHGASEAAMTSEPTKRKFRQPSRRTASSPVAKKAKDALSVPSEKNRDATSTSYSKVPPLTSEVDRKIQEAKNFAVSQAQRDHSMGNYRIIDSPFGNFLIPVIPTRAELGG</sequence>
<reference evidence="2 3" key="1">
    <citation type="submission" date="2021-09" db="EMBL/GenBank/DDBJ databases">
        <title>Genomic insights and catalytic innovation underlie evolution of tropane alkaloids biosynthesis.</title>
        <authorList>
            <person name="Wang Y.-J."/>
            <person name="Tian T."/>
            <person name="Huang J.-P."/>
            <person name="Huang S.-X."/>
        </authorList>
    </citation>
    <scope>NUCLEOTIDE SEQUENCE [LARGE SCALE GENOMIC DNA]</scope>
    <source>
        <strain evidence="2">KIB-2018</strain>
        <tissue evidence="2">Leaf</tissue>
    </source>
</reference>
<dbReference type="Proteomes" id="UP001159364">
    <property type="component" value="Linkage Group LG04"/>
</dbReference>
<protein>
    <submittedName>
        <fullName evidence="2">Uncharacterized protein</fullName>
    </submittedName>
</protein>
<keyword evidence="3" id="KW-1185">Reference proteome</keyword>